<evidence type="ECO:0000259" key="7">
    <source>
        <dbReference type="Pfam" id="PF00172"/>
    </source>
</evidence>
<keyword evidence="9" id="KW-1185">Reference proteome</keyword>
<dbReference type="GO" id="GO:0003677">
    <property type="term" value="F:DNA binding"/>
    <property type="evidence" value="ECO:0007669"/>
    <property type="project" value="UniProtKB-KW"/>
</dbReference>
<evidence type="ECO:0000256" key="1">
    <source>
        <dbReference type="ARBA" id="ARBA00022723"/>
    </source>
</evidence>
<dbReference type="PANTHER" id="PTHR36206">
    <property type="entry name" value="ASPERCRYPTIN BIOSYNTHESIS CLUSTER-SPECIFIC TRANSCRIPTION REGULATOR ATNN-RELATED"/>
    <property type="match status" value="1"/>
</dbReference>
<protein>
    <recommendedName>
        <fullName evidence="7">Zn(2)-C6 fungal-type domain-containing protein</fullName>
    </recommendedName>
</protein>
<dbReference type="AlphaFoldDB" id="A0A9P8HMW3"/>
<evidence type="ECO:0000256" key="3">
    <source>
        <dbReference type="ARBA" id="ARBA00023015"/>
    </source>
</evidence>
<keyword evidence="3" id="KW-0805">Transcription regulation</keyword>
<organism evidence="8 9">
    <name type="scientific">Trichoderma semiorbis</name>
    <dbReference type="NCBI Taxonomy" id="1491008"/>
    <lineage>
        <taxon>Eukaryota</taxon>
        <taxon>Fungi</taxon>
        <taxon>Dikarya</taxon>
        <taxon>Ascomycota</taxon>
        <taxon>Pezizomycotina</taxon>
        <taxon>Sordariomycetes</taxon>
        <taxon>Hypocreomycetidae</taxon>
        <taxon>Hypocreales</taxon>
        <taxon>Hypocreaceae</taxon>
        <taxon>Trichoderma</taxon>
    </lineage>
</organism>
<dbReference type="GO" id="GO:0000981">
    <property type="term" value="F:DNA-binding transcription factor activity, RNA polymerase II-specific"/>
    <property type="evidence" value="ECO:0007669"/>
    <property type="project" value="InterPro"/>
</dbReference>
<dbReference type="GO" id="GO:0008270">
    <property type="term" value="F:zinc ion binding"/>
    <property type="evidence" value="ECO:0007669"/>
    <property type="project" value="InterPro"/>
</dbReference>
<dbReference type="Pfam" id="PF00172">
    <property type="entry name" value="Zn_clus"/>
    <property type="match status" value="1"/>
</dbReference>
<accession>A0A9P8HMW3</accession>
<dbReference type="InterPro" id="IPR052360">
    <property type="entry name" value="Transcr_Regulatory_Proteins"/>
</dbReference>
<evidence type="ECO:0000256" key="2">
    <source>
        <dbReference type="ARBA" id="ARBA00022833"/>
    </source>
</evidence>
<dbReference type="PANTHER" id="PTHR36206:SF16">
    <property type="entry name" value="TRANSCRIPTION FACTOR DOMAIN-CONTAINING PROTEIN-RELATED"/>
    <property type="match status" value="1"/>
</dbReference>
<evidence type="ECO:0000313" key="8">
    <source>
        <dbReference type="EMBL" id="KAH0524447.1"/>
    </source>
</evidence>
<dbReference type="Pfam" id="PF11951">
    <property type="entry name" value="Fungal_trans_2"/>
    <property type="match status" value="1"/>
</dbReference>
<comment type="caution">
    <text evidence="8">The sequence shown here is derived from an EMBL/GenBank/DDBJ whole genome shotgun (WGS) entry which is preliminary data.</text>
</comment>
<keyword evidence="1" id="KW-0479">Metal-binding</keyword>
<keyword evidence="5" id="KW-0804">Transcription</keyword>
<dbReference type="SUPFAM" id="SSF57701">
    <property type="entry name" value="Zn2/Cys6 DNA-binding domain"/>
    <property type="match status" value="1"/>
</dbReference>
<reference evidence="8 9" key="1">
    <citation type="submission" date="2021-08" db="EMBL/GenBank/DDBJ databases">
        <title>The highly contiguous genome resource for Trichoderma semiorbis FJ059, a fungal antagonistic to plant pathogens.</title>
        <authorList>
            <person name="Liu T."/>
        </authorList>
    </citation>
    <scope>NUCLEOTIDE SEQUENCE [LARGE SCALE GENOMIC DNA]</scope>
    <source>
        <strain evidence="8 9">FJ059</strain>
    </source>
</reference>
<dbReference type="InterPro" id="IPR021858">
    <property type="entry name" value="Fun_TF"/>
</dbReference>
<dbReference type="Proteomes" id="UP000826573">
    <property type="component" value="Unassembled WGS sequence"/>
</dbReference>
<evidence type="ECO:0000256" key="5">
    <source>
        <dbReference type="ARBA" id="ARBA00023163"/>
    </source>
</evidence>
<gene>
    <name evidence="8" type="ORF">TsFJ059_006954</name>
</gene>
<keyword evidence="4" id="KW-0238">DNA-binding</keyword>
<evidence type="ECO:0000256" key="4">
    <source>
        <dbReference type="ARBA" id="ARBA00023125"/>
    </source>
</evidence>
<proteinExistence type="predicted"/>
<name>A0A9P8HMW3_9HYPO</name>
<evidence type="ECO:0000313" key="9">
    <source>
        <dbReference type="Proteomes" id="UP000826573"/>
    </source>
</evidence>
<dbReference type="EMBL" id="JAIMJC010000005">
    <property type="protein sequence ID" value="KAH0524447.1"/>
    <property type="molecule type" value="Genomic_DNA"/>
</dbReference>
<keyword evidence="6" id="KW-0539">Nucleus</keyword>
<evidence type="ECO:0000256" key="6">
    <source>
        <dbReference type="ARBA" id="ARBA00023242"/>
    </source>
</evidence>
<keyword evidence="2" id="KW-0862">Zinc</keyword>
<dbReference type="InterPro" id="IPR001138">
    <property type="entry name" value="Zn2Cys6_DnaBD"/>
</dbReference>
<sequence>MEAPKVPRTNKPQNRRKVKTGCLTCKYAFRLPCLSPAIPPQFVQLTKRKRKRRVKCDEARPSCERCVSTGRVCDGYGIWDSISKAPSKLKDKRASALSNTIVLSSLQGVSGKSHSIGFEYFRKYTVNKLPGVFESGFWNSLVFQACVEDPAVLHAATALGAAHKNEEAISLVEYNQAIQHLRRHLNCLDNDALRVSLITCMIFACLELLRGGFKTGHAHLSNGMQLLREIQTRQGITSLDGPIVLRTHPQSVEDALVEVFSRLNIQAMLFGQVSNHHIFVSERAPDGPKYNIPSNFQSHTEARKHLDSLINGVYNLTQQGRNILHNQRQVSEQLYRWKEELDIALIRWLQAFNSSQKGLLANLTPRKMYRTPLLRLYHTMATIMAATSLRGIDEMIFDSYNSNFEALLRQATELWDMMHNAYLAFKKLTGYEMPAICFTADMGFIPPLYYTVAKCRQPNLRRMAIEILMSAPHREGAWSGPLIARMARHIMAIEEDGMYEELDIMPTCQPGQSELPVVPHLSRINDINVSLPERSGGKAILFCNRYRGRGEWITDNQEFDVALEESVTSRIWDSDATAYFARLWNGDN</sequence>
<dbReference type="InterPro" id="IPR036864">
    <property type="entry name" value="Zn2-C6_fun-type_DNA-bd_sf"/>
</dbReference>
<feature type="domain" description="Zn(2)-C6 fungal-type" evidence="7">
    <location>
        <begin position="50"/>
        <end position="76"/>
    </location>
</feature>
<dbReference type="Gene3D" id="4.10.240.10">
    <property type="entry name" value="Zn(2)-C6 fungal-type DNA-binding domain"/>
    <property type="match status" value="1"/>
</dbReference>